<dbReference type="Pfam" id="PF00010">
    <property type="entry name" value="HLH"/>
    <property type="match status" value="1"/>
</dbReference>
<dbReference type="Gene3D" id="4.10.280.10">
    <property type="entry name" value="Helix-loop-helix DNA-binding domain"/>
    <property type="match status" value="1"/>
</dbReference>
<evidence type="ECO:0000313" key="6">
    <source>
        <dbReference type="EMBL" id="KVI07078.1"/>
    </source>
</evidence>
<gene>
    <name evidence="6" type="ORF">Ccrd_014555</name>
</gene>
<accession>A0A118K471</accession>
<dbReference type="InterPro" id="IPR051358">
    <property type="entry name" value="TF_AMS/ICE1/BHLH6-like"/>
</dbReference>
<dbReference type="PROSITE" id="PS50888">
    <property type="entry name" value="BHLH"/>
    <property type="match status" value="1"/>
</dbReference>
<keyword evidence="7" id="KW-1185">Reference proteome</keyword>
<comment type="caution">
    <text evidence="6">The sequence shown here is derived from an EMBL/GenBank/DDBJ whole genome shotgun (WGS) entry which is preliminary data.</text>
</comment>
<dbReference type="GO" id="GO:0046983">
    <property type="term" value="F:protein dimerization activity"/>
    <property type="evidence" value="ECO:0007669"/>
    <property type="project" value="InterPro"/>
</dbReference>
<keyword evidence="4" id="KW-0539">Nucleus</keyword>
<dbReference type="InterPro" id="IPR036638">
    <property type="entry name" value="HLH_DNA-bd_sf"/>
</dbReference>
<dbReference type="GO" id="GO:0043565">
    <property type="term" value="F:sequence-specific DNA binding"/>
    <property type="evidence" value="ECO:0007669"/>
    <property type="project" value="TreeGrafter"/>
</dbReference>
<evidence type="ECO:0000313" key="7">
    <source>
        <dbReference type="Proteomes" id="UP000243975"/>
    </source>
</evidence>
<proteinExistence type="predicted"/>
<sequence>MEVYWDPSFKQSSATSKNIVSERNRRKKLNDRLFALKAVVPNISKTEFLPMERSKKKKLEQALDSSGSRTYPIQVIQ</sequence>
<dbReference type="GO" id="GO:0003700">
    <property type="term" value="F:DNA-binding transcription factor activity"/>
    <property type="evidence" value="ECO:0007669"/>
    <property type="project" value="TreeGrafter"/>
</dbReference>
<dbReference type="PANTHER" id="PTHR31945:SF26">
    <property type="entry name" value="TRANSCRIPTION FACTOR BHLH35"/>
    <property type="match status" value="1"/>
</dbReference>
<feature type="non-terminal residue" evidence="6">
    <location>
        <position position="77"/>
    </location>
</feature>
<evidence type="ECO:0000256" key="4">
    <source>
        <dbReference type="ARBA" id="ARBA00023242"/>
    </source>
</evidence>
<evidence type="ECO:0000256" key="3">
    <source>
        <dbReference type="ARBA" id="ARBA00023163"/>
    </source>
</evidence>
<comment type="subcellular location">
    <subcellularLocation>
        <location evidence="1">Nucleus</location>
    </subcellularLocation>
</comment>
<dbReference type="STRING" id="59895.A0A118K471"/>
<reference evidence="6 7" key="1">
    <citation type="journal article" date="2016" name="Sci. Rep.">
        <title>The genome sequence of the outbreeding globe artichoke constructed de novo incorporating a phase-aware low-pass sequencing strategy of F1 progeny.</title>
        <authorList>
            <person name="Scaglione D."/>
            <person name="Reyes-Chin-Wo S."/>
            <person name="Acquadro A."/>
            <person name="Froenicke L."/>
            <person name="Portis E."/>
            <person name="Beitel C."/>
            <person name="Tirone M."/>
            <person name="Mauro R."/>
            <person name="Lo Monaco A."/>
            <person name="Mauromicale G."/>
            <person name="Faccioli P."/>
            <person name="Cattivelli L."/>
            <person name="Rieseberg L."/>
            <person name="Michelmore R."/>
            <person name="Lanteri S."/>
        </authorList>
    </citation>
    <scope>NUCLEOTIDE SEQUENCE [LARGE SCALE GENOMIC DNA]</scope>
    <source>
        <strain evidence="6">2C</strain>
    </source>
</reference>
<dbReference type="GO" id="GO:0005634">
    <property type="term" value="C:nucleus"/>
    <property type="evidence" value="ECO:0007669"/>
    <property type="project" value="UniProtKB-SubCell"/>
</dbReference>
<keyword evidence="3" id="KW-0804">Transcription</keyword>
<evidence type="ECO:0000256" key="2">
    <source>
        <dbReference type="ARBA" id="ARBA00023015"/>
    </source>
</evidence>
<dbReference type="SUPFAM" id="SSF47459">
    <property type="entry name" value="HLH, helix-loop-helix DNA-binding domain"/>
    <property type="match status" value="1"/>
</dbReference>
<dbReference type="AlphaFoldDB" id="A0A118K471"/>
<name>A0A118K471_CYNCS</name>
<dbReference type="PANTHER" id="PTHR31945">
    <property type="entry name" value="TRANSCRIPTION FACTOR SCREAM2-RELATED"/>
    <property type="match status" value="1"/>
</dbReference>
<dbReference type="Proteomes" id="UP000243975">
    <property type="component" value="Unassembled WGS sequence"/>
</dbReference>
<dbReference type="EMBL" id="LEKV01001524">
    <property type="protein sequence ID" value="KVI07078.1"/>
    <property type="molecule type" value="Genomic_DNA"/>
</dbReference>
<dbReference type="InterPro" id="IPR011598">
    <property type="entry name" value="bHLH_dom"/>
</dbReference>
<dbReference type="Gramene" id="KVI07078">
    <property type="protein sequence ID" value="KVI07078"/>
    <property type="gene ID" value="Ccrd_014555"/>
</dbReference>
<evidence type="ECO:0000256" key="1">
    <source>
        <dbReference type="ARBA" id="ARBA00004123"/>
    </source>
</evidence>
<protein>
    <submittedName>
        <fullName evidence="6">Myc-type, basic helix-loop-helix (BHLH) domain-containing protein</fullName>
    </submittedName>
</protein>
<evidence type="ECO:0000259" key="5">
    <source>
        <dbReference type="PROSITE" id="PS50888"/>
    </source>
</evidence>
<feature type="domain" description="BHLH" evidence="5">
    <location>
        <begin position="13"/>
        <end position="69"/>
    </location>
</feature>
<keyword evidence="2" id="KW-0805">Transcription regulation</keyword>
<organism evidence="6 7">
    <name type="scientific">Cynara cardunculus var. scolymus</name>
    <name type="common">Globe artichoke</name>
    <name type="synonym">Cynara scolymus</name>
    <dbReference type="NCBI Taxonomy" id="59895"/>
    <lineage>
        <taxon>Eukaryota</taxon>
        <taxon>Viridiplantae</taxon>
        <taxon>Streptophyta</taxon>
        <taxon>Embryophyta</taxon>
        <taxon>Tracheophyta</taxon>
        <taxon>Spermatophyta</taxon>
        <taxon>Magnoliopsida</taxon>
        <taxon>eudicotyledons</taxon>
        <taxon>Gunneridae</taxon>
        <taxon>Pentapetalae</taxon>
        <taxon>asterids</taxon>
        <taxon>campanulids</taxon>
        <taxon>Asterales</taxon>
        <taxon>Asteraceae</taxon>
        <taxon>Carduoideae</taxon>
        <taxon>Cardueae</taxon>
        <taxon>Carduinae</taxon>
        <taxon>Cynara</taxon>
    </lineage>
</organism>